<dbReference type="Proteomes" id="UP000243406">
    <property type="component" value="Unassembled WGS sequence"/>
</dbReference>
<accession>A0A1T5AMF3</accession>
<protein>
    <submittedName>
        <fullName evidence="1">Uncharacterized protein</fullName>
    </submittedName>
</protein>
<name>A0A1T5AMF3_9FIRM</name>
<proteinExistence type="predicted"/>
<gene>
    <name evidence="1" type="ORF">SAMN02745120_1029</name>
</gene>
<evidence type="ECO:0000313" key="1">
    <source>
        <dbReference type="EMBL" id="SKB36146.1"/>
    </source>
</evidence>
<sequence>MELDVLDAIELIKKAYQEEEKEKLWQLYLTKYPYMDKETYVSFEDFCNPSKVINKTYENKTFEEIVSEAESILDSLRTR</sequence>
<keyword evidence="2" id="KW-1185">Reference proteome</keyword>
<dbReference type="AlphaFoldDB" id="A0A1T5AMF3"/>
<organism evidence="1 2">
    <name type="scientific">Acetoanaerobium noterae</name>
    <dbReference type="NCBI Taxonomy" id="745369"/>
    <lineage>
        <taxon>Bacteria</taxon>
        <taxon>Bacillati</taxon>
        <taxon>Bacillota</taxon>
        <taxon>Clostridia</taxon>
        <taxon>Peptostreptococcales</taxon>
        <taxon>Filifactoraceae</taxon>
        <taxon>Acetoanaerobium</taxon>
    </lineage>
</organism>
<reference evidence="2" key="1">
    <citation type="submission" date="2017-02" db="EMBL/GenBank/DDBJ databases">
        <authorList>
            <person name="Varghese N."/>
            <person name="Submissions S."/>
        </authorList>
    </citation>
    <scope>NUCLEOTIDE SEQUENCE [LARGE SCALE GENOMIC DNA]</scope>
    <source>
        <strain evidence="2">ATCC 35199</strain>
    </source>
</reference>
<dbReference type="EMBL" id="FUYN01000002">
    <property type="protein sequence ID" value="SKB36146.1"/>
    <property type="molecule type" value="Genomic_DNA"/>
</dbReference>
<evidence type="ECO:0000313" key="2">
    <source>
        <dbReference type="Proteomes" id="UP000243406"/>
    </source>
</evidence>